<dbReference type="STRING" id="94208.A0A2S4L479"/>
<evidence type="ECO:0000313" key="2">
    <source>
        <dbReference type="EMBL" id="POR37246.1"/>
    </source>
</evidence>
<name>A0A2S4L479_9HYPO</name>
<proteinExistence type="predicted"/>
<feature type="region of interest" description="Disordered" evidence="1">
    <location>
        <begin position="49"/>
        <end position="68"/>
    </location>
</feature>
<dbReference type="Proteomes" id="UP000237481">
    <property type="component" value="Unassembled WGS sequence"/>
</dbReference>
<evidence type="ECO:0000313" key="3">
    <source>
        <dbReference type="Proteomes" id="UP000237481"/>
    </source>
</evidence>
<sequence length="175" mass="19835">MEATSIEKEPGRRSDSTRDQRRDVQLMQSLGISQSAIATRTGLTLSQVQYAASHPASPKKRSGRRPTLTEAQVEDLIEFITASKEGRRMPYCKLPQALGFAVGEYCIRHTLRKLGYRRCVAWPKPPISEKNRLLRLESSHAHRDWTPSSPGRHTKTWVTRKPGEELDPTCIVEKV</sequence>
<dbReference type="EMBL" id="PKSG01000268">
    <property type="protein sequence ID" value="POR37246.1"/>
    <property type="molecule type" value="Genomic_DNA"/>
</dbReference>
<protein>
    <recommendedName>
        <fullName evidence="4">Transposase Tc1-like domain-containing protein</fullName>
    </recommendedName>
</protein>
<comment type="caution">
    <text evidence="2">The sequence shown here is derived from an EMBL/GenBank/DDBJ whole genome shotgun (WGS) entry which is preliminary data.</text>
</comment>
<organism evidence="2 3">
    <name type="scientific">Tolypocladium paradoxum</name>
    <dbReference type="NCBI Taxonomy" id="94208"/>
    <lineage>
        <taxon>Eukaryota</taxon>
        <taxon>Fungi</taxon>
        <taxon>Dikarya</taxon>
        <taxon>Ascomycota</taxon>
        <taxon>Pezizomycotina</taxon>
        <taxon>Sordariomycetes</taxon>
        <taxon>Hypocreomycetidae</taxon>
        <taxon>Hypocreales</taxon>
        <taxon>Ophiocordycipitaceae</taxon>
        <taxon>Tolypocladium</taxon>
    </lineage>
</organism>
<evidence type="ECO:0008006" key="4">
    <source>
        <dbReference type="Google" id="ProtNLM"/>
    </source>
</evidence>
<reference evidence="2 3" key="1">
    <citation type="submission" date="2018-01" db="EMBL/GenBank/DDBJ databases">
        <title>Harnessing the power of phylogenomics to disentangle the directionality and signatures of interkingdom host jumping in the parasitic fungal genus Tolypocladium.</title>
        <authorList>
            <person name="Quandt C.A."/>
            <person name="Patterson W."/>
            <person name="Spatafora J.W."/>
        </authorList>
    </citation>
    <scope>NUCLEOTIDE SEQUENCE [LARGE SCALE GENOMIC DNA]</scope>
    <source>
        <strain evidence="2 3">NRBC 100945</strain>
    </source>
</reference>
<keyword evidence="3" id="KW-1185">Reference proteome</keyword>
<evidence type="ECO:0000256" key="1">
    <source>
        <dbReference type="SAM" id="MobiDB-lite"/>
    </source>
</evidence>
<dbReference type="OrthoDB" id="4890185at2759"/>
<feature type="region of interest" description="Disordered" evidence="1">
    <location>
        <begin position="1"/>
        <end position="22"/>
    </location>
</feature>
<dbReference type="AlphaFoldDB" id="A0A2S4L479"/>
<accession>A0A2S4L479</accession>
<gene>
    <name evidence="2" type="ORF">TPAR_02558</name>
</gene>